<gene>
    <name evidence="10" type="ORF">DID88_001912</name>
</gene>
<dbReference type="OrthoDB" id="19740at2759"/>
<keyword evidence="6" id="KW-0804">Transcription</keyword>
<dbReference type="InterPro" id="IPR032563">
    <property type="entry name" value="DAMP1_SANT-like"/>
</dbReference>
<comment type="similarity">
    <text evidence="2">Belongs to the SWC4 family.</text>
</comment>
<dbReference type="GO" id="GO:0006281">
    <property type="term" value="P:DNA repair"/>
    <property type="evidence" value="ECO:0007669"/>
    <property type="project" value="InterPro"/>
</dbReference>
<comment type="caution">
    <text evidence="10">The sequence shown here is derived from an EMBL/GenBank/DDBJ whole genome shotgun (WGS) entry which is preliminary data.</text>
</comment>
<dbReference type="GO" id="GO:0006338">
    <property type="term" value="P:chromatin remodeling"/>
    <property type="evidence" value="ECO:0007669"/>
    <property type="project" value="InterPro"/>
</dbReference>
<dbReference type="PANTHER" id="PTHR12855:SF10">
    <property type="entry name" value="DNA METHYLTRANSFERASE 1-ASSOCIATED PROTEIN 1"/>
    <property type="match status" value="1"/>
</dbReference>
<comment type="subcellular location">
    <subcellularLocation>
        <location evidence="1">Nucleus</location>
    </subcellularLocation>
</comment>
<accession>A0A395IWS5</accession>
<evidence type="ECO:0000259" key="9">
    <source>
        <dbReference type="Pfam" id="PF16282"/>
    </source>
</evidence>
<organism evidence="10 11">
    <name type="scientific">Monilinia fructigena</name>
    <dbReference type="NCBI Taxonomy" id="38457"/>
    <lineage>
        <taxon>Eukaryota</taxon>
        <taxon>Fungi</taxon>
        <taxon>Dikarya</taxon>
        <taxon>Ascomycota</taxon>
        <taxon>Pezizomycotina</taxon>
        <taxon>Leotiomycetes</taxon>
        <taxon>Helotiales</taxon>
        <taxon>Sclerotiniaceae</taxon>
        <taxon>Monilinia</taxon>
    </lineage>
</organism>
<proteinExistence type="inferred from homology"/>
<sequence>MTSHDVRDMLDLPSSSVPRPKKAKTNVQKPKLGGLAREVQNLGGDNPIAIVPEDAVFKKKRFGSKKPATKWEAGAFRNSARGGDGLILKHWRKVDGREKEREKDREGDTEMGENGEEGKEKEKEEEVLEDSTFAKYNVKVQVPTYTDQEYKELLENGEWSRHETDYLMGIVQEYDLRWPIIWDRYEYTPPDIPEDASEGAMIRRGEVRTMEDLKARYYSIGAAMMAQRKPLHQMNTTEFDLHQKMIKYEPLQEKHRKDFLEGVFTRTKEEAREEESLMVELKRILARSEKFMEERKELYARLDAPPSSSNISPYTTSQGLYQLLQQLMTADKSKKKKAIPEGQTPGGSTPVGANTPGGFDRRDSNVRESISGPSGAAGNTSATSNKKGSISSATQNPSERRRLTEEEERIYGVSHHDRLTGGPFFRGDKATKPMTAKSTIQQTRIKSVLVELGISEKPSMATADVAHGYDELFKSIGILLDSRKVVDKLAAEVLLLKEQVEEKKRRIAVALGSQSTTGGMDGDGDMRGEKAENENKGDEGEAGSKEAGVAPIVSTTEQGDGKREGSDAKDVAGVNGNGDVESNGGNDDASAVAHKRSASVLSTGSNKSLKRQKK</sequence>
<evidence type="ECO:0000256" key="4">
    <source>
        <dbReference type="ARBA" id="ARBA00022853"/>
    </source>
</evidence>
<feature type="region of interest" description="Disordered" evidence="8">
    <location>
        <begin position="1"/>
        <end position="33"/>
    </location>
</feature>
<feature type="region of interest" description="Disordered" evidence="8">
    <location>
        <begin position="332"/>
        <end position="437"/>
    </location>
</feature>
<evidence type="ECO:0000256" key="3">
    <source>
        <dbReference type="ARBA" id="ARBA00019132"/>
    </source>
</evidence>
<evidence type="ECO:0000256" key="2">
    <source>
        <dbReference type="ARBA" id="ARBA00006918"/>
    </source>
</evidence>
<evidence type="ECO:0000313" key="11">
    <source>
        <dbReference type="Proteomes" id="UP000249056"/>
    </source>
</evidence>
<dbReference type="Pfam" id="PF16282">
    <property type="entry name" value="SANT_DAMP1_like"/>
    <property type="match status" value="1"/>
</dbReference>
<feature type="compositionally biased region" description="Polar residues" evidence="8">
    <location>
        <begin position="367"/>
        <end position="397"/>
    </location>
</feature>
<dbReference type="AlphaFoldDB" id="A0A395IWS5"/>
<evidence type="ECO:0000313" key="10">
    <source>
        <dbReference type="EMBL" id="RAL64436.1"/>
    </source>
</evidence>
<dbReference type="PANTHER" id="PTHR12855">
    <property type="entry name" value="DNA METHYLTRANSFERASE 1-ASSOCIATED PROTEIN 1 FAMILY MEMBER"/>
    <property type="match status" value="1"/>
</dbReference>
<dbReference type="GO" id="GO:0035267">
    <property type="term" value="C:NuA4 histone acetyltransferase complex"/>
    <property type="evidence" value="ECO:0007669"/>
    <property type="project" value="InterPro"/>
</dbReference>
<dbReference type="Proteomes" id="UP000249056">
    <property type="component" value="Unassembled WGS sequence"/>
</dbReference>
<feature type="compositionally biased region" description="Basic and acidic residues" evidence="8">
    <location>
        <begin position="1"/>
        <end position="10"/>
    </location>
</feature>
<evidence type="ECO:0000256" key="6">
    <source>
        <dbReference type="ARBA" id="ARBA00023163"/>
    </source>
</evidence>
<feature type="domain" description="DAMP1 SANT/Myb-like" evidence="9">
    <location>
        <begin position="132"/>
        <end position="224"/>
    </location>
</feature>
<evidence type="ECO:0000256" key="7">
    <source>
        <dbReference type="ARBA" id="ARBA00023242"/>
    </source>
</evidence>
<keyword evidence="4" id="KW-0156">Chromatin regulator</keyword>
<dbReference type="GO" id="GO:0000122">
    <property type="term" value="P:negative regulation of transcription by RNA polymerase II"/>
    <property type="evidence" value="ECO:0007669"/>
    <property type="project" value="TreeGrafter"/>
</dbReference>
<evidence type="ECO:0000256" key="1">
    <source>
        <dbReference type="ARBA" id="ARBA00004123"/>
    </source>
</evidence>
<dbReference type="Gene3D" id="1.10.10.60">
    <property type="entry name" value="Homeodomain-like"/>
    <property type="match status" value="1"/>
</dbReference>
<keyword evidence="7" id="KW-0539">Nucleus</keyword>
<protein>
    <recommendedName>
        <fullName evidence="3">SWR1-complex protein 4</fullName>
    </recommendedName>
</protein>
<evidence type="ECO:0000256" key="5">
    <source>
        <dbReference type="ARBA" id="ARBA00023015"/>
    </source>
</evidence>
<reference evidence="10 11" key="1">
    <citation type="submission" date="2018-06" db="EMBL/GenBank/DDBJ databases">
        <title>Genome Sequence of the Brown Rot Fungal Pathogen Monilinia fructigena.</title>
        <authorList>
            <person name="Landi L."/>
            <person name="De Miccolis Angelini R.M."/>
            <person name="Pollastro S."/>
            <person name="Abate D."/>
            <person name="Faretra F."/>
            <person name="Romanazzi G."/>
        </authorList>
    </citation>
    <scope>NUCLEOTIDE SEQUENCE [LARGE SCALE GENOMIC DNA]</scope>
    <source>
        <strain evidence="10 11">Mfrg269</strain>
    </source>
</reference>
<feature type="region of interest" description="Disordered" evidence="8">
    <location>
        <begin position="97"/>
        <end position="128"/>
    </location>
</feature>
<keyword evidence="5" id="KW-0805">Transcription regulation</keyword>
<dbReference type="EMBL" id="QKRW01000014">
    <property type="protein sequence ID" value="RAL64436.1"/>
    <property type="molecule type" value="Genomic_DNA"/>
</dbReference>
<dbReference type="InterPro" id="IPR027109">
    <property type="entry name" value="Swc4/Dmap1"/>
</dbReference>
<evidence type="ECO:0000256" key="8">
    <source>
        <dbReference type="SAM" id="MobiDB-lite"/>
    </source>
</evidence>
<feature type="compositionally biased region" description="Basic and acidic residues" evidence="8">
    <location>
        <begin position="97"/>
        <end position="108"/>
    </location>
</feature>
<feature type="region of interest" description="Disordered" evidence="8">
    <location>
        <begin position="511"/>
        <end position="614"/>
    </location>
</feature>
<feature type="compositionally biased region" description="Basic and acidic residues" evidence="8">
    <location>
        <begin position="524"/>
        <end position="544"/>
    </location>
</feature>
<name>A0A395IWS5_9HELO</name>
<dbReference type="GO" id="GO:0000812">
    <property type="term" value="C:Swr1 complex"/>
    <property type="evidence" value="ECO:0007669"/>
    <property type="project" value="TreeGrafter"/>
</dbReference>
<keyword evidence="11" id="KW-1185">Reference proteome</keyword>
<feature type="compositionally biased region" description="Basic and acidic residues" evidence="8">
    <location>
        <begin position="559"/>
        <end position="570"/>
    </location>
</feature>
<dbReference type="GO" id="GO:0003714">
    <property type="term" value="F:transcription corepressor activity"/>
    <property type="evidence" value="ECO:0007669"/>
    <property type="project" value="TreeGrafter"/>
</dbReference>